<gene>
    <name evidence="1" type="ORF">J3R75_000959</name>
</gene>
<dbReference type="AlphaFoldDB" id="A0AAE4ANZ7"/>
<keyword evidence="2" id="KW-1185">Reference proteome</keyword>
<reference evidence="1" key="1">
    <citation type="submission" date="2023-07" db="EMBL/GenBank/DDBJ databases">
        <title>Genomic Encyclopedia of Type Strains, Phase IV (KMG-IV): sequencing the most valuable type-strain genomes for metagenomic binning, comparative biology and taxonomic classification.</title>
        <authorList>
            <person name="Goeker M."/>
        </authorList>
    </citation>
    <scope>NUCLEOTIDE SEQUENCE</scope>
    <source>
        <strain evidence="1">DSM 24202</strain>
    </source>
</reference>
<accession>A0AAE4ANZ7</accession>
<evidence type="ECO:0000313" key="2">
    <source>
        <dbReference type="Proteomes" id="UP001238163"/>
    </source>
</evidence>
<protein>
    <submittedName>
        <fullName evidence="1">Repeat protein (TIGR04076 family)</fullName>
    </submittedName>
</protein>
<evidence type="ECO:0000313" key="1">
    <source>
        <dbReference type="EMBL" id="MDQ0288852.1"/>
    </source>
</evidence>
<comment type="caution">
    <text evidence="1">The sequence shown here is derived from an EMBL/GenBank/DDBJ whole genome shotgun (WGS) entry which is preliminary data.</text>
</comment>
<dbReference type="NCBIfam" id="TIGR04076">
    <property type="entry name" value="TIGR04076 family protein"/>
    <property type="match status" value="1"/>
</dbReference>
<dbReference type="EMBL" id="JAUSVL010000001">
    <property type="protein sequence ID" value="MDQ0288852.1"/>
    <property type="molecule type" value="Genomic_DNA"/>
</dbReference>
<dbReference type="InterPro" id="IPR023811">
    <property type="entry name" value="CHP04076"/>
</dbReference>
<dbReference type="Proteomes" id="UP001238163">
    <property type="component" value="Unassembled WGS sequence"/>
</dbReference>
<sequence length="92" mass="10541">MKKKNVTIILRERRGACACHRGHQVGDRFDYASERGKLCPLAMHVAFPYIDIIRYGGEAPRVRDGRILFSCPDPDVLNIFELVPEEQPDDQE</sequence>
<proteinExistence type="predicted"/>
<name>A0AAE4ANZ7_9BACT</name>
<dbReference type="RefSeq" id="WP_307260186.1">
    <property type="nucleotide sequence ID" value="NZ_JAUSVL010000001.1"/>
</dbReference>
<organism evidence="1 2">
    <name type="scientific">Oligosphaera ethanolica</name>
    <dbReference type="NCBI Taxonomy" id="760260"/>
    <lineage>
        <taxon>Bacteria</taxon>
        <taxon>Pseudomonadati</taxon>
        <taxon>Lentisphaerota</taxon>
        <taxon>Oligosphaeria</taxon>
        <taxon>Oligosphaerales</taxon>
        <taxon>Oligosphaeraceae</taxon>
        <taxon>Oligosphaera</taxon>
    </lineage>
</organism>